<sequence length="181" mass="19645">MQCSACLGRSIAFTVIGESPARAAQLDDVEEFWRENKPADVAPQWVEGKIFKHVPKYIAKAASEAYKCHGIGAYMSAILMARTSIEAAAKDNKVESGSLATKIDKLADDGLIRKTIKDAAHQVRLFGNDMAHGDIEIEATENDSAQILRLLTMVFEDSYEVVGVMGEVGISLEVRKSGGVE</sequence>
<keyword evidence="3" id="KW-1185">Reference proteome</keyword>
<evidence type="ECO:0000259" key="1">
    <source>
        <dbReference type="Pfam" id="PF13643"/>
    </source>
</evidence>
<dbReference type="Proteomes" id="UP000078292">
    <property type="component" value="Unassembled WGS sequence"/>
</dbReference>
<name>A0A1B7LXJ6_9MICC</name>
<gene>
    <name evidence="2" type="ORF">A6F49_13955</name>
</gene>
<reference evidence="2 3" key="1">
    <citation type="submission" date="2016-04" db="EMBL/GenBank/DDBJ databases">
        <title>First whole genome shotgun sequence of the bacterium Enteractinococcus sp. strain UASWS1574.</title>
        <authorList>
            <person name="Crovadore J."/>
            <person name="Chablais R."/>
            <person name="Lefort F."/>
        </authorList>
    </citation>
    <scope>NUCLEOTIDE SEQUENCE [LARGE SCALE GENOMIC DNA]</scope>
    <source>
        <strain evidence="2 3">UASWS1574</strain>
    </source>
</reference>
<evidence type="ECO:0000313" key="2">
    <source>
        <dbReference type="EMBL" id="OAV59859.1"/>
    </source>
</evidence>
<proteinExistence type="predicted"/>
<dbReference type="EMBL" id="LXEY01000021">
    <property type="protein sequence ID" value="OAV59859.1"/>
    <property type="molecule type" value="Genomic_DNA"/>
</dbReference>
<organism evidence="2 3">
    <name type="scientific">Enteractinococcus helveticum</name>
    <dbReference type="NCBI Taxonomy" id="1837282"/>
    <lineage>
        <taxon>Bacteria</taxon>
        <taxon>Bacillati</taxon>
        <taxon>Actinomycetota</taxon>
        <taxon>Actinomycetes</taxon>
        <taxon>Micrococcales</taxon>
        <taxon>Micrococcaceae</taxon>
    </lineage>
</organism>
<protein>
    <recommendedName>
        <fullName evidence="1">DUF4145 domain-containing protein</fullName>
    </recommendedName>
</protein>
<dbReference type="Pfam" id="PF13643">
    <property type="entry name" value="DUF4145"/>
    <property type="match status" value="1"/>
</dbReference>
<dbReference type="AlphaFoldDB" id="A0A1B7LXJ6"/>
<dbReference type="InterPro" id="IPR025285">
    <property type="entry name" value="DUF4145"/>
</dbReference>
<accession>A0A1B7LXJ6</accession>
<evidence type="ECO:0000313" key="3">
    <source>
        <dbReference type="Proteomes" id="UP000078292"/>
    </source>
</evidence>
<feature type="domain" description="DUF4145" evidence="1">
    <location>
        <begin position="63"/>
        <end position="148"/>
    </location>
</feature>
<comment type="caution">
    <text evidence="2">The sequence shown here is derived from an EMBL/GenBank/DDBJ whole genome shotgun (WGS) entry which is preliminary data.</text>
</comment>